<dbReference type="AlphaFoldDB" id="A0AAV1I5B1"/>
<evidence type="ECO:0000313" key="2">
    <source>
        <dbReference type="Proteomes" id="UP001314263"/>
    </source>
</evidence>
<organism evidence="1 2">
    <name type="scientific">Coccomyxa viridis</name>
    <dbReference type="NCBI Taxonomy" id="1274662"/>
    <lineage>
        <taxon>Eukaryota</taxon>
        <taxon>Viridiplantae</taxon>
        <taxon>Chlorophyta</taxon>
        <taxon>core chlorophytes</taxon>
        <taxon>Trebouxiophyceae</taxon>
        <taxon>Trebouxiophyceae incertae sedis</taxon>
        <taxon>Coccomyxaceae</taxon>
        <taxon>Coccomyxa</taxon>
    </lineage>
</organism>
<keyword evidence="2" id="KW-1185">Reference proteome</keyword>
<gene>
    <name evidence="1" type="ORF">CVIRNUC_004289</name>
</gene>
<proteinExistence type="predicted"/>
<evidence type="ECO:0000313" key="1">
    <source>
        <dbReference type="EMBL" id="CAK0775644.1"/>
    </source>
</evidence>
<sequence length="76" mass="8186">MIGLRTLSGVNHLKNPRSFLAQAIPIWNQQATKCLRNSLSHMLICPAQVQHVPAPFASSVPGSAPATATGRTCHQR</sequence>
<name>A0AAV1I5B1_9CHLO</name>
<dbReference type="EMBL" id="CAUYUE010000005">
    <property type="protein sequence ID" value="CAK0775644.1"/>
    <property type="molecule type" value="Genomic_DNA"/>
</dbReference>
<protein>
    <submittedName>
        <fullName evidence="1">Uncharacterized protein</fullName>
    </submittedName>
</protein>
<comment type="caution">
    <text evidence="1">The sequence shown here is derived from an EMBL/GenBank/DDBJ whole genome shotgun (WGS) entry which is preliminary data.</text>
</comment>
<reference evidence="1 2" key="1">
    <citation type="submission" date="2023-10" db="EMBL/GenBank/DDBJ databases">
        <authorList>
            <person name="Maclean D."/>
            <person name="Macfadyen A."/>
        </authorList>
    </citation>
    <scope>NUCLEOTIDE SEQUENCE [LARGE SCALE GENOMIC DNA]</scope>
</reference>
<accession>A0AAV1I5B1</accession>
<dbReference type="Proteomes" id="UP001314263">
    <property type="component" value="Unassembled WGS sequence"/>
</dbReference>